<accession>A0ABD3WGB1</accession>
<organism evidence="1 2">
    <name type="scientific">Sinanodonta woodiana</name>
    <name type="common">Chinese pond mussel</name>
    <name type="synonym">Anodonta woodiana</name>
    <dbReference type="NCBI Taxonomy" id="1069815"/>
    <lineage>
        <taxon>Eukaryota</taxon>
        <taxon>Metazoa</taxon>
        <taxon>Spiralia</taxon>
        <taxon>Lophotrochozoa</taxon>
        <taxon>Mollusca</taxon>
        <taxon>Bivalvia</taxon>
        <taxon>Autobranchia</taxon>
        <taxon>Heteroconchia</taxon>
        <taxon>Palaeoheterodonta</taxon>
        <taxon>Unionida</taxon>
        <taxon>Unionoidea</taxon>
        <taxon>Unionidae</taxon>
        <taxon>Unioninae</taxon>
        <taxon>Sinanodonta</taxon>
    </lineage>
</organism>
<evidence type="ECO:0000313" key="1">
    <source>
        <dbReference type="EMBL" id="KAL3872283.1"/>
    </source>
</evidence>
<dbReference type="InterPro" id="IPR011604">
    <property type="entry name" value="PDDEXK-like_dom_sf"/>
</dbReference>
<dbReference type="AlphaFoldDB" id="A0ABD3WGB1"/>
<sequence>MTYFKDYFASLHCERKTVREFQTLISTVIHTDFIVTECGLWVKKEYPFLDCNPIGLVTCNHCLESIEPIQVKCPFTFGDMTPFEAAKDPSFCCESGLSLYDQ</sequence>
<keyword evidence="2" id="KW-1185">Reference proteome</keyword>
<reference evidence="1 2" key="1">
    <citation type="submission" date="2024-11" db="EMBL/GenBank/DDBJ databases">
        <title>Chromosome-level genome assembly of the freshwater bivalve Anodonta woodiana.</title>
        <authorList>
            <person name="Chen X."/>
        </authorList>
    </citation>
    <scope>NUCLEOTIDE SEQUENCE [LARGE SCALE GENOMIC DNA]</scope>
    <source>
        <strain evidence="1">MN2024</strain>
        <tissue evidence="1">Gills</tissue>
    </source>
</reference>
<evidence type="ECO:0000313" key="2">
    <source>
        <dbReference type="Proteomes" id="UP001634394"/>
    </source>
</evidence>
<protein>
    <submittedName>
        <fullName evidence="1">Uncharacterized protein</fullName>
    </submittedName>
</protein>
<comment type="caution">
    <text evidence="1">The sequence shown here is derived from an EMBL/GenBank/DDBJ whole genome shotgun (WGS) entry which is preliminary data.</text>
</comment>
<dbReference type="Proteomes" id="UP001634394">
    <property type="component" value="Unassembled WGS sequence"/>
</dbReference>
<dbReference type="EMBL" id="JBJQND010000007">
    <property type="protein sequence ID" value="KAL3872283.1"/>
    <property type="molecule type" value="Genomic_DNA"/>
</dbReference>
<gene>
    <name evidence="1" type="ORF">ACJMK2_040217</name>
</gene>
<proteinExistence type="predicted"/>
<name>A0ABD3WGB1_SINWO</name>
<dbReference type="Gene3D" id="3.90.320.10">
    <property type="match status" value="1"/>
</dbReference>